<dbReference type="VEuPathDB" id="FungiDB:FOZG_07682"/>
<proteinExistence type="predicted"/>
<dbReference type="HOGENOM" id="CLU_2236675_0_0_1"/>
<dbReference type="EMBL" id="JH717899">
    <property type="protein sequence ID" value="EWZ42901.1"/>
    <property type="molecule type" value="Genomic_DNA"/>
</dbReference>
<dbReference type="AlphaFoldDB" id="W9KEW3"/>
<dbReference type="Proteomes" id="UP000030766">
    <property type="component" value="Unassembled WGS sequence"/>
</dbReference>
<evidence type="ECO:0000313" key="1">
    <source>
        <dbReference type="EMBL" id="EWZ42901.1"/>
    </source>
</evidence>
<gene>
    <name evidence="1" type="ORF">FOZG_07682</name>
</gene>
<accession>W9KEW3</accession>
<protein>
    <submittedName>
        <fullName evidence="1">Uncharacterized protein</fullName>
    </submittedName>
</protein>
<reference evidence="1" key="2">
    <citation type="submission" date="2012-06" db="EMBL/GenBank/DDBJ databases">
        <title>Annotation of the Genome Sequence of Fusarium oxysporum Fo47.</title>
        <authorList>
            <consortium name="The Broad Institute Genomics Platform"/>
            <person name="Ma L.-J."/>
            <person name="Corby-Kistler H."/>
            <person name="Broz K."/>
            <person name="Gale L.R."/>
            <person name="Jonkers W."/>
            <person name="O'Donnell K."/>
            <person name="Ploetz R."/>
            <person name="Steinberg C."/>
            <person name="Schwartz D.C."/>
            <person name="VanEtten H."/>
            <person name="Zhou S."/>
            <person name="Young S.K."/>
            <person name="Zeng Q."/>
            <person name="Gargeya S."/>
            <person name="Fitzgerald M."/>
            <person name="Abouelleil A."/>
            <person name="Alvarado L."/>
            <person name="Chapman S.B."/>
            <person name="Gainer-Dewar J."/>
            <person name="Goldberg J."/>
            <person name="Griggs A."/>
            <person name="Gujja S."/>
            <person name="Hansen M."/>
            <person name="Howarth C."/>
            <person name="Imamovic A."/>
            <person name="Ireland A."/>
            <person name="Larimer J."/>
            <person name="McCowan C."/>
            <person name="Murphy C."/>
            <person name="Pearson M."/>
            <person name="Poon T.W."/>
            <person name="Priest M."/>
            <person name="Roberts A."/>
            <person name="Saif S."/>
            <person name="Shea T."/>
            <person name="Sykes S."/>
            <person name="Wortman J."/>
            <person name="Nusbaum C."/>
            <person name="Birren B."/>
        </authorList>
    </citation>
    <scope>NUCLEOTIDE SEQUENCE</scope>
    <source>
        <strain evidence="1">Fo47</strain>
    </source>
</reference>
<reference evidence="1" key="1">
    <citation type="submission" date="2011-06" db="EMBL/GenBank/DDBJ databases">
        <title>The Genome Sequence of Fusarium oxysporum Fo47.</title>
        <authorList>
            <consortium name="The Broad Institute Genome Sequencing Platform"/>
            <person name="Ma L.-J."/>
            <person name="Gale L.R."/>
            <person name="Schwartz D.C."/>
            <person name="Zhou S."/>
            <person name="Corby-Kistler H."/>
            <person name="Young S.K."/>
            <person name="Zeng Q."/>
            <person name="Gargeya S."/>
            <person name="Fitzgerald M."/>
            <person name="Haas B."/>
            <person name="Abouelleil A."/>
            <person name="Alvarado L."/>
            <person name="Arachchi H.M."/>
            <person name="Berlin A."/>
            <person name="Brown A."/>
            <person name="Chapman S.B."/>
            <person name="Chen Z."/>
            <person name="Dunbar C."/>
            <person name="Freedman E."/>
            <person name="Gearin G."/>
            <person name="Gellesch M."/>
            <person name="Goldberg J."/>
            <person name="Griggs A."/>
            <person name="Gujja S."/>
            <person name="Heiman D."/>
            <person name="Howarth C."/>
            <person name="Larson L."/>
            <person name="Lui A."/>
            <person name="MacDonald P.J.P."/>
            <person name="Mehta T."/>
            <person name="Montmayeur A."/>
            <person name="Murphy C."/>
            <person name="Neiman D."/>
            <person name="Pearson M."/>
            <person name="Priest M."/>
            <person name="Roberts A."/>
            <person name="Saif S."/>
            <person name="Shea T."/>
            <person name="Shenoy N."/>
            <person name="Sisk P."/>
            <person name="Stolte C."/>
            <person name="Sykes S."/>
            <person name="Wortman J."/>
            <person name="Nusbaum C."/>
            <person name="Birren B."/>
        </authorList>
    </citation>
    <scope>NUCLEOTIDE SEQUENCE [LARGE SCALE GENOMIC DNA]</scope>
    <source>
        <strain evidence="1">Fo47</strain>
    </source>
</reference>
<organism evidence="1">
    <name type="scientific">Fusarium oxysporum Fo47</name>
    <dbReference type="NCBI Taxonomy" id="660027"/>
    <lineage>
        <taxon>Eukaryota</taxon>
        <taxon>Fungi</taxon>
        <taxon>Dikarya</taxon>
        <taxon>Ascomycota</taxon>
        <taxon>Pezizomycotina</taxon>
        <taxon>Sordariomycetes</taxon>
        <taxon>Hypocreomycetidae</taxon>
        <taxon>Hypocreales</taxon>
        <taxon>Nectriaceae</taxon>
        <taxon>Fusarium</taxon>
        <taxon>Fusarium oxysporum species complex</taxon>
    </lineage>
</organism>
<sequence>MMVMALTLKPSPRWVMDVPGRWAHAHRSRHPSKPCVLSMIPVAMLINRFVIHLLATRFKPWSLKGQGFLERPVEITVNRPVEASTKRSFNSTIFIVALTFVLYLY</sequence>
<name>W9KEW3_FUSOX</name>